<dbReference type="InterPro" id="IPR049712">
    <property type="entry name" value="Poly_export"/>
</dbReference>
<dbReference type="Pfam" id="PF06251">
    <property type="entry name" value="Caps_syn_GfcC_C"/>
    <property type="match status" value="1"/>
</dbReference>
<dbReference type="PANTHER" id="PTHR33619:SF3">
    <property type="entry name" value="POLYSACCHARIDE EXPORT PROTEIN GFCE-RELATED"/>
    <property type="match status" value="1"/>
</dbReference>
<evidence type="ECO:0000259" key="3">
    <source>
        <dbReference type="Pfam" id="PF22461"/>
    </source>
</evidence>
<dbReference type="Proteomes" id="UP000249739">
    <property type="component" value="Unassembled WGS sequence"/>
</dbReference>
<dbReference type="GO" id="GO:0015159">
    <property type="term" value="F:polysaccharide transmembrane transporter activity"/>
    <property type="evidence" value="ECO:0007669"/>
    <property type="project" value="InterPro"/>
</dbReference>
<proteinExistence type="predicted"/>
<dbReference type="Gene3D" id="3.10.560.10">
    <property type="entry name" value="Outer membrane lipoprotein wza domain like"/>
    <property type="match status" value="4"/>
</dbReference>
<dbReference type="AlphaFoldDB" id="A0A2W5FJ45"/>
<feature type="domain" description="Soluble ligand binding" evidence="2">
    <location>
        <begin position="587"/>
        <end position="622"/>
    </location>
</feature>
<sequence length="827" mass="90259">MRDRGIFITALLATAILGGTSGYSQDNLVMNDIAPFVGEDISIEPRLLTVKDVEQELKKKPSFIKSKNDISEEISPLEQMYSARIVADVQQFGYEMFGSKSRPQNSLSRGAAQDNLILSIGDEISVVMRGQKQDSQTTGITSEGMLVIEGLPPIPAAGRMLGDVRAQVKSEVSKLYNTDVFLSLAKISQINVLVLGHVKNPGRQTLTNMDSVLDALMAAGGIDKTGTLRQIRLVRGGKTMLIDLYGLLVYGSDGIDISLRSDDKIIIQPVGPTLAVSGDVKRPGIYEILPALKANWDKPEEKSQKLSMNDLLGLTGGVLSPAAHRFLRMDITDKGTEYIEEVSDPSARIFSDGDILNIVRGKEKREGTVELTGNANQSGIHALADAETLSDLLYDDSVIGPETYPLIGIIEHWNKSSMSKKLTAFMPKTVLNGEDDQKLEDGDKVYLFSQEQIENLGKPDPQALLIEASLGANEPENKTTAIPQNLRQFLIERSVFVRGAVREPGSYPVAEGADLESVLSVAGGASLEGNTRDIEVTSAPTKGSRSERKTYDIASIDPHTIRLTAGDTIRVNQKFRRVEDNHVLLIGEIKNPGTFDLQPGDTLGKLLARAGGITDDAYPDGTIFSRESERKREEMRFKSQAQDLELRLGNMLSQKDEDKKPDPEAITTARQLISQLKQTEALGRITVEADPAMLNSQPQLDILLESGDRIYIPKRPLTVRVAGEVLSPAALQFRSEKKPRDYLNEAGGMSYNADEERAFVVYPDGSAQPLAVSAWNHNAVFVPPGSTIVVPRDPKPLSFIDGAKDISQILANVATAAIFADDIRNDR</sequence>
<evidence type="ECO:0000259" key="1">
    <source>
        <dbReference type="Pfam" id="PF06251"/>
    </source>
</evidence>
<dbReference type="InterPro" id="IPR019554">
    <property type="entry name" value="Soluble_ligand-bd"/>
</dbReference>
<dbReference type="InterPro" id="IPR054765">
    <property type="entry name" value="SLBB_dom"/>
</dbReference>
<name>A0A2W5FJ45_9BACT</name>
<evidence type="ECO:0000313" key="5">
    <source>
        <dbReference type="Proteomes" id="UP000249739"/>
    </source>
</evidence>
<evidence type="ECO:0000259" key="2">
    <source>
        <dbReference type="Pfam" id="PF10531"/>
    </source>
</evidence>
<dbReference type="Pfam" id="PF10531">
    <property type="entry name" value="SLBB"/>
    <property type="match status" value="2"/>
</dbReference>
<dbReference type="EMBL" id="QFOT01000040">
    <property type="protein sequence ID" value="PZP56045.1"/>
    <property type="molecule type" value="Genomic_DNA"/>
</dbReference>
<organism evidence="4 5">
    <name type="scientific">Micavibrio aeruginosavorus</name>
    <dbReference type="NCBI Taxonomy" id="349221"/>
    <lineage>
        <taxon>Bacteria</taxon>
        <taxon>Pseudomonadati</taxon>
        <taxon>Bdellovibrionota</taxon>
        <taxon>Bdellovibrionia</taxon>
        <taxon>Bdellovibrionales</taxon>
        <taxon>Pseudobdellovibrionaceae</taxon>
        <taxon>Micavibrio</taxon>
    </lineage>
</organism>
<gene>
    <name evidence="4" type="ORF">DI586_04975</name>
</gene>
<feature type="domain" description="SLBB" evidence="3">
    <location>
        <begin position="192"/>
        <end position="266"/>
    </location>
</feature>
<dbReference type="PANTHER" id="PTHR33619">
    <property type="entry name" value="POLYSACCHARIDE EXPORT PROTEIN GFCE-RELATED"/>
    <property type="match status" value="1"/>
</dbReference>
<comment type="caution">
    <text evidence="4">The sequence shown here is derived from an EMBL/GenBank/DDBJ whole genome shotgun (WGS) entry which is preliminary data.</text>
</comment>
<protein>
    <submittedName>
        <fullName evidence="4">Polysaccharide biosynthesis/export family protein</fullName>
    </submittedName>
</protein>
<dbReference type="Pfam" id="PF22461">
    <property type="entry name" value="SLBB_2"/>
    <property type="match status" value="1"/>
</dbReference>
<feature type="domain" description="Soluble ligand binding" evidence="2">
    <location>
        <begin position="495"/>
        <end position="543"/>
    </location>
</feature>
<evidence type="ECO:0000313" key="4">
    <source>
        <dbReference type="EMBL" id="PZP56045.1"/>
    </source>
</evidence>
<reference evidence="4 5" key="1">
    <citation type="submission" date="2017-08" db="EMBL/GenBank/DDBJ databases">
        <title>Infants hospitalized years apart are colonized by the same room-sourced microbial strains.</title>
        <authorList>
            <person name="Brooks B."/>
            <person name="Olm M.R."/>
            <person name="Firek B.A."/>
            <person name="Baker R."/>
            <person name="Thomas B.C."/>
            <person name="Morowitz M.J."/>
            <person name="Banfield J.F."/>
        </authorList>
    </citation>
    <scope>NUCLEOTIDE SEQUENCE [LARGE SCALE GENOMIC DNA]</scope>
    <source>
        <strain evidence="4">S2_006_000_R2_64</strain>
    </source>
</reference>
<dbReference type="InterPro" id="IPR010425">
    <property type="entry name" value="Caps_synth_GfcC-like_C"/>
</dbReference>
<feature type="domain" description="Capsule biosynthesis GfcC-like C-terminal" evidence="1">
    <location>
        <begin position="732"/>
        <end position="797"/>
    </location>
</feature>
<accession>A0A2W5FJ45</accession>